<reference evidence="2 3" key="1">
    <citation type="submission" date="2019-05" db="EMBL/GenBank/DDBJ databases">
        <title>Another draft genome of Portunus trituberculatus and its Hox gene families provides insights of decapod evolution.</title>
        <authorList>
            <person name="Jeong J.-H."/>
            <person name="Song I."/>
            <person name="Kim S."/>
            <person name="Choi T."/>
            <person name="Kim D."/>
            <person name="Ryu S."/>
            <person name="Kim W."/>
        </authorList>
    </citation>
    <scope>NUCLEOTIDE SEQUENCE [LARGE SCALE GENOMIC DNA]</scope>
    <source>
        <tissue evidence="2">Muscle</tissue>
    </source>
</reference>
<name>A0A5B7E118_PORTR</name>
<gene>
    <name evidence="2" type="ORF">E2C01_020258</name>
</gene>
<dbReference type="EMBL" id="VSRR010001691">
    <property type="protein sequence ID" value="MPC27099.1"/>
    <property type="molecule type" value="Genomic_DNA"/>
</dbReference>
<comment type="caution">
    <text evidence="2">The sequence shown here is derived from an EMBL/GenBank/DDBJ whole genome shotgun (WGS) entry which is preliminary data.</text>
</comment>
<keyword evidence="1" id="KW-0732">Signal</keyword>
<dbReference type="Proteomes" id="UP000324222">
    <property type="component" value="Unassembled WGS sequence"/>
</dbReference>
<accession>A0A5B7E118</accession>
<evidence type="ECO:0000256" key="1">
    <source>
        <dbReference type="SAM" id="SignalP"/>
    </source>
</evidence>
<feature type="chain" id="PRO_5023034148" evidence="1">
    <location>
        <begin position="17"/>
        <end position="113"/>
    </location>
</feature>
<keyword evidence="3" id="KW-1185">Reference proteome</keyword>
<dbReference type="AlphaFoldDB" id="A0A5B7E118"/>
<evidence type="ECO:0000313" key="3">
    <source>
        <dbReference type="Proteomes" id="UP000324222"/>
    </source>
</evidence>
<protein>
    <submittedName>
        <fullName evidence="2">Uncharacterized protein</fullName>
    </submittedName>
</protein>
<sequence>MWLWTRLRSLFLLCRARPSLYRSKSVMLERWKTQEGPTINYKRPTDPYKAAQGKLMTNKILQTAAAHLVAVNDVHNDGQLAPIRPLIEVNHPADLDQLTECLRQERAAVRHVL</sequence>
<proteinExistence type="predicted"/>
<evidence type="ECO:0000313" key="2">
    <source>
        <dbReference type="EMBL" id="MPC27099.1"/>
    </source>
</evidence>
<feature type="signal peptide" evidence="1">
    <location>
        <begin position="1"/>
        <end position="16"/>
    </location>
</feature>
<organism evidence="2 3">
    <name type="scientific">Portunus trituberculatus</name>
    <name type="common">Swimming crab</name>
    <name type="synonym">Neptunus trituberculatus</name>
    <dbReference type="NCBI Taxonomy" id="210409"/>
    <lineage>
        <taxon>Eukaryota</taxon>
        <taxon>Metazoa</taxon>
        <taxon>Ecdysozoa</taxon>
        <taxon>Arthropoda</taxon>
        <taxon>Crustacea</taxon>
        <taxon>Multicrustacea</taxon>
        <taxon>Malacostraca</taxon>
        <taxon>Eumalacostraca</taxon>
        <taxon>Eucarida</taxon>
        <taxon>Decapoda</taxon>
        <taxon>Pleocyemata</taxon>
        <taxon>Brachyura</taxon>
        <taxon>Eubrachyura</taxon>
        <taxon>Portunoidea</taxon>
        <taxon>Portunidae</taxon>
        <taxon>Portuninae</taxon>
        <taxon>Portunus</taxon>
    </lineage>
</organism>